<feature type="compositionally biased region" description="Low complexity" evidence="2">
    <location>
        <begin position="190"/>
        <end position="213"/>
    </location>
</feature>
<feature type="domain" description="RING-type" evidence="3">
    <location>
        <begin position="20"/>
        <end position="59"/>
    </location>
</feature>
<dbReference type="InterPro" id="IPR013083">
    <property type="entry name" value="Znf_RING/FYVE/PHD"/>
</dbReference>
<feature type="compositionally biased region" description="Basic and acidic residues" evidence="2">
    <location>
        <begin position="157"/>
        <end position="174"/>
    </location>
</feature>
<dbReference type="PROSITE" id="PS50089">
    <property type="entry name" value="ZF_RING_2"/>
    <property type="match status" value="1"/>
</dbReference>
<evidence type="ECO:0000259" key="3">
    <source>
        <dbReference type="PROSITE" id="PS50089"/>
    </source>
</evidence>
<feature type="region of interest" description="Disordered" evidence="2">
    <location>
        <begin position="157"/>
        <end position="217"/>
    </location>
</feature>
<evidence type="ECO:0000256" key="1">
    <source>
        <dbReference type="PROSITE-ProRule" id="PRU00175"/>
    </source>
</evidence>
<dbReference type="VEuPathDB" id="CryptoDB:Cvel_24858"/>
<reference evidence="4" key="1">
    <citation type="submission" date="2014-11" db="EMBL/GenBank/DDBJ databases">
        <authorList>
            <person name="Otto D Thomas"/>
            <person name="Naeem Raeece"/>
        </authorList>
    </citation>
    <scope>NUCLEOTIDE SEQUENCE</scope>
</reference>
<keyword evidence="1" id="KW-0863">Zinc-finger</keyword>
<dbReference type="SUPFAM" id="SSF49599">
    <property type="entry name" value="TRAF domain-like"/>
    <property type="match status" value="1"/>
</dbReference>
<evidence type="ECO:0000313" key="4">
    <source>
        <dbReference type="EMBL" id="CEM39380.1"/>
    </source>
</evidence>
<dbReference type="GO" id="GO:0008270">
    <property type="term" value="F:zinc ion binding"/>
    <property type="evidence" value="ECO:0007669"/>
    <property type="project" value="UniProtKB-KW"/>
</dbReference>
<accession>A0A0G4H691</accession>
<dbReference type="SUPFAM" id="SSF57850">
    <property type="entry name" value="RING/U-box"/>
    <property type="match status" value="1"/>
</dbReference>
<dbReference type="Gene3D" id="3.30.40.10">
    <property type="entry name" value="Zinc/RING finger domain, C3HC4 (zinc finger)"/>
    <property type="match status" value="2"/>
</dbReference>
<evidence type="ECO:0000256" key="2">
    <source>
        <dbReference type="SAM" id="MobiDB-lite"/>
    </source>
</evidence>
<proteinExistence type="predicted"/>
<organism evidence="4">
    <name type="scientific">Chromera velia CCMP2878</name>
    <dbReference type="NCBI Taxonomy" id="1169474"/>
    <lineage>
        <taxon>Eukaryota</taxon>
        <taxon>Sar</taxon>
        <taxon>Alveolata</taxon>
        <taxon>Colpodellida</taxon>
        <taxon>Chromeraceae</taxon>
        <taxon>Chromera</taxon>
    </lineage>
</organism>
<dbReference type="PANTHER" id="PTHR10131:SF94">
    <property type="entry name" value="TNF RECEPTOR-ASSOCIATED FACTOR 4"/>
    <property type="match status" value="1"/>
</dbReference>
<dbReference type="AlphaFoldDB" id="A0A0G4H691"/>
<sequence>MPTPLDPSRFSAEVPNHFLCEICQCVVLEPLEHAKCQRAFCKACIEEWIPKGKTCPHCRQDASIKDFNALHRVLREQLGELKLKCKNAPACSSVVALSGLDKHEKSCTVSACAVPGCSFKGFPKDVEAHMKNTAEAHVNLLLATLKKKDAELKQKETELKKKDQEIQKLKKESPTESSRNPVRASPSPPTQSSSNPSQHPSAAAASASSSAASGVQVVKNTEEVPAKLGHREGSRATLYCGRRLGVQAIPHSDGRCGVGNGPQCNACRNTVLKNGKGDTVTRGPTGSASANLLFCGKAKNNIACSAGGGAKQCEDCAALWRQLPKWKLGD</sequence>
<dbReference type="InterPro" id="IPR001841">
    <property type="entry name" value="Znf_RING"/>
</dbReference>
<dbReference type="PANTHER" id="PTHR10131">
    <property type="entry name" value="TNF RECEPTOR ASSOCIATED FACTOR"/>
    <property type="match status" value="1"/>
</dbReference>
<keyword evidence="1" id="KW-0479">Metal-binding</keyword>
<name>A0A0G4H691_9ALVE</name>
<keyword evidence="1" id="KW-0862">Zinc</keyword>
<dbReference type="EMBL" id="CDMZ01001925">
    <property type="protein sequence ID" value="CEM39380.1"/>
    <property type="molecule type" value="Genomic_DNA"/>
</dbReference>
<gene>
    <name evidence="4" type="ORF">Cvel_24858</name>
</gene>
<protein>
    <recommendedName>
        <fullName evidence="3">RING-type domain-containing protein</fullName>
    </recommendedName>
</protein>